<evidence type="ECO:0000313" key="14">
    <source>
        <dbReference type="Proteomes" id="UP000777438"/>
    </source>
</evidence>
<reference evidence="13 14" key="1">
    <citation type="journal article" date="2021" name="Nat. Commun.">
        <title>Genetic determinants of endophytism in the Arabidopsis root mycobiome.</title>
        <authorList>
            <person name="Mesny F."/>
            <person name="Miyauchi S."/>
            <person name="Thiergart T."/>
            <person name="Pickel B."/>
            <person name="Atanasova L."/>
            <person name="Karlsson M."/>
            <person name="Huettel B."/>
            <person name="Barry K.W."/>
            <person name="Haridas S."/>
            <person name="Chen C."/>
            <person name="Bauer D."/>
            <person name="Andreopoulos W."/>
            <person name="Pangilinan J."/>
            <person name="LaButti K."/>
            <person name="Riley R."/>
            <person name="Lipzen A."/>
            <person name="Clum A."/>
            <person name="Drula E."/>
            <person name="Henrissat B."/>
            <person name="Kohler A."/>
            <person name="Grigoriev I.V."/>
            <person name="Martin F.M."/>
            <person name="Hacquard S."/>
        </authorList>
    </citation>
    <scope>NUCLEOTIDE SEQUENCE [LARGE SCALE GENOMIC DNA]</scope>
    <source>
        <strain evidence="13 14">MPI-CAGE-CH-0241</strain>
    </source>
</reference>
<feature type="transmembrane region" description="Helical" evidence="11">
    <location>
        <begin position="455"/>
        <end position="479"/>
    </location>
</feature>
<dbReference type="OrthoDB" id="508119at2759"/>
<feature type="transmembrane region" description="Helical" evidence="11">
    <location>
        <begin position="429"/>
        <end position="449"/>
    </location>
</feature>
<comment type="subcellular location">
    <subcellularLocation>
        <location evidence="1">Membrane</location>
        <topology evidence="1">Multi-pass membrane protein</topology>
    </subcellularLocation>
</comment>
<gene>
    <name evidence="13" type="ORF">B0T10DRAFT_574402</name>
</gene>
<feature type="transmembrane region" description="Helical" evidence="11">
    <location>
        <begin position="357"/>
        <end position="374"/>
    </location>
</feature>
<dbReference type="SUPFAM" id="SSF103473">
    <property type="entry name" value="MFS general substrate transporter"/>
    <property type="match status" value="1"/>
</dbReference>
<feature type="transmembrane region" description="Helical" evidence="11">
    <location>
        <begin position="157"/>
        <end position="179"/>
    </location>
</feature>
<evidence type="ECO:0000259" key="12">
    <source>
        <dbReference type="PROSITE" id="PS50850"/>
    </source>
</evidence>
<feature type="transmembrane region" description="Helical" evidence="11">
    <location>
        <begin position="101"/>
        <end position="120"/>
    </location>
</feature>
<feature type="transmembrane region" description="Helical" evidence="11">
    <location>
        <begin position="286"/>
        <end position="308"/>
    </location>
</feature>
<dbReference type="PRINTS" id="PR00171">
    <property type="entry name" value="SUGRTRNSPORT"/>
</dbReference>
<dbReference type="PROSITE" id="PS50850">
    <property type="entry name" value="MFS"/>
    <property type="match status" value="1"/>
</dbReference>
<name>A0A9P8W0V1_9HYPO</name>
<feature type="transmembrane region" description="Helical" evidence="11">
    <location>
        <begin position="75"/>
        <end position="94"/>
    </location>
</feature>
<keyword evidence="8" id="KW-0325">Glycoprotein</keyword>
<dbReference type="Pfam" id="PF00083">
    <property type="entry name" value="Sugar_tr"/>
    <property type="match status" value="1"/>
</dbReference>
<feature type="transmembrane region" description="Helical" evidence="11">
    <location>
        <begin position="199"/>
        <end position="217"/>
    </location>
</feature>
<dbReference type="Proteomes" id="UP000777438">
    <property type="component" value="Unassembled WGS sequence"/>
</dbReference>
<dbReference type="AlphaFoldDB" id="A0A9P8W0V1"/>
<feature type="transmembrane region" description="Helical" evidence="11">
    <location>
        <begin position="328"/>
        <end position="350"/>
    </location>
</feature>
<feature type="domain" description="Major facilitator superfamily (MFS) profile" evidence="12">
    <location>
        <begin position="27"/>
        <end position="483"/>
    </location>
</feature>
<dbReference type="InterPro" id="IPR005829">
    <property type="entry name" value="Sugar_transporter_CS"/>
</dbReference>
<evidence type="ECO:0000256" key="10">
    <source>
        <dbReference type="RuleBase" id="RU003346"/>
    </source>
</evidence>
<evidence type="ECO:0000256" key="5">
    <source>
        <dbReference type="ARBA" id="ARBA00022911"/>
    </source>
</evidence>
<dbReference type="PANTHER" id="PTHR48022">
    <property type="entry name" value="PLASTIDIC GLUCOSE TRANSPORTER 4"/>
    <property type="match status" value="1"/>
</dbReference>
<dbReference type="PROSITE" id="PS00217">
    <property type="entry name" value="SUGAR_TRANSPORT_2"/>
    <property type="match status" value="1"/>
</dbReference>
<dbReference type="InterPro" id="IPR036259">
    <property type="entry name" value="MFS_trans_sf"/>
</dbReference>
<dbReference type="FunFam" id="1.20.1250.20:FF:000026">
    <property type="entry name" value="MFS quinate transporter QutD"/>
    <property type="match status" value="1"/>
</dbReference>
<dbReference type="InterPro" id="IPR003663">
    <property type="entry name" value="Sugar/inositol_transpt"/>
</dbReference>
<feature type="transmembrane region" description="Helical" evidence="11">
    <location>
        <begin position="20"/>
        <end position="40"/>
    </location>
</feature>
<evidence type="ECO:0000256" key="7">
    <source>
        <dbReference type="ARBA" id="ARBA00023136"/>
    </source>
</evidence>
<evidence type="ECO:0000256" key="3">
    <source>
        <dbReference type="ARBA" id="ARBA00022448"/>
    </source>
</evidence>
<evidence type="ECO:0000256" key="1">
    <source>
        <dbReference type="ARBA" id="ARBA00004141"/>
    </source>
</evidence>
<keyword evidence="14" id="KW-1185">Reference proteome</keyword>
<dbReference type="InterPro" id="IPR020846">
    <property type="entry name" value="MFS_dom"/>
</dbReference>
<keyword evidence="6 11" id="KW-1133">Transmembrane helix</keyword>
<feature type="transmembrane region" description="Helical" evidence="11">
    <location>
        <begin position="126"/>
        <end position="145"/>
    </location>
</feature>
<dbReference type="InterPro" id="IPR005828">
    <property type="entry name" value="MFS_sugar_transport-like"/>
</dbReference>
<dbReference type="GO" id="GO:0005351">
    <property type="term" value="F:carbohydrate:proton symporter activity"/>
    <property type="evidence" value="ECO:0007669"/>
    <property type="project" value="TreeGrafter"/>
</dbReference>
<evidence type="ECO:0000256" key="9">
    <source>
        <dbReference type="ARBA" id="ARBA00043213"/>
    </source>
</evidence>
<evidence type="ECO:0000256" key="2">
    <source>
        <dbReference type="ARBA" id="ARBA00010992"/>
    </source>
</evidence>
<evidence type="ECO:0000256" key="11">
    <source>
        <dbReference type="SAM" id="Phobius"/>
    </source>
</evidence>
<protein>
    <recommendedName>
        <fullName evidence="9">Quinate transporter</fullName>
    </recommendedName>
</protein>
<evidence type="ECO:0000256" key="8">
    <source>
        <dbReference type="ARBA" id="ARBA00023180"/>
    </source>
</evidence>
<evidence type="ECO:0000313" key="13">
    <source>
        <dbReference type="EMBL" id="KAH6887429.1"/>
    </source>
</evidence>
<keyword evidence="5" id="KW-0672">Quinate metabolism</keyword>
<dbReference type="EMBL" id="JAGPYM010000014">
    <property type="protein sequence ID" value="KAH6887429.1"/>
    <property type="molecule type" value="Genomic_DNA"/>
</dbReference>
<dbReference type="GO" id="GO:0016020">
    <property type="term" value="C:membrane"/>
    <property type="evidence" value="ECO:0007669"/>
    <property type="project" value="UniProtKB-SubCell"/>
</dbReference>
<feature type="transmembrane region" description="Helical" evidence="11">
    <location>
        <begin position="394"/>
        <end position="417"/>
    </location>
</feature>
<comment type="similarity">
    <text evidence="2 10">Belongs to the major facilitator superfamily. Sugar transporter (TC 2.A.1.1) family.</text>
</comment>
<sequence>MVFLIPVREDPSDPQPREIYNWRVVAVALSAAWGSAMFGYDSAFIGGTMALPSFQSAWGLADASDAAHTALSANIVSTFQAGCFFGALLVYFANDTLGRRLSLIGAGCIFNIGVTLQMIGGGKIGLFYAGRALTGLGVGSSSVVIPQYIAECAPATIRGALVGLFEIALQTGAVCGYWVNYGVNQHISATSDAQWRIPVGVQYIPALFLILGMLWAVESPRYSVARGFHEKAIKDLQWLRQLPADHVHIRTTIANIENQLEHEGIAAGQGQANLASVAREAFSQAVLPRLLIGVWIQLFQNFTGINAVNYFSPTIFKSIGFTGTSVGLLATGVYGAIKTIFSIISFIFLVDRFGRRPLLLLASVGCIFTMYYLAGYSSLTHSFDGGAKKDGAAYSAIVMVYLFAVSYVCGWNLSWIVCSEIFPVKVRSFCLAITTCSQWLGQFIVVYSTPYMIKGISFGTFVFFGSMTVIAFFFLYFCVPETKGVALEDMDVLWEETKGLAPRKRQQFDEIMAVRNRRRTEIKLEGEDSQHIEKAAV</sequence>
<evidence type="ECO:0000256" key="6">
    <source>
        <dbReference type="ARBA" id="ARBA00022989"/>
    </source>
</evidence>
<organism evidence="13 14">
    <name type="scientific">Thelonectria olida</name>
    <dbReference type="NCBI Taxonomy" id="1576542"/>
    <lineage>
        <taxon>Eukaryota</taxon>
        <taxon>Fungi</taxon>
        <taxon>Dikarya</taxon>
        <taxon>Ascomycota</taxon>
        <taxon>Pezizomycotina</taxon>
        <taxon>Sordariomycetes</taxon>
        <taxon>Hypocreomycetidae</taxon>
        <taxon>Hypocreales</taxon>
        <taxon>Nectriaceae</taxon>
        <taxon>Thelonectria</taxon>
    </lineage>
</organism>
<dbReference type="NCBIfam" id="TIGR00879">
    <property type="entry name" value="SP"/>
    <property type="match status" value="1"/>
</dbReference>
<proteinExistence type="inferred from homology"/>
<dbReference type="PANTHER" id="PTHR48022:SF34">
    <property type="entry name" value="MAJOR FACILITATOR SUPERFAMILY (MFS) PROFILE DOMAIN-CONTAINING PROTEIN-RELATED"/>
    <property type="match status" value="1"/>
</dbReference>
<accession>A0A9P8W0V1</accession>
<keyword evidence="4 11" id="KW-0812">Transmembrane</keyword>
<comment type="caution">
    <text evidence="13">The sequence shown here is derived from an EMBL/GenBank/DDBJ whole genome shotgun (WGS) entry which is preliminary data.</text>
</comment>
<dbReference type="Gene3D" id="1.20.1250.20">
    <property type="entry name" value="MFS general substrate transporter like domains"/>
    <property type="match status" value="1"/>
</dbReference>
<evidence type="ECO:0000256" key="4">
    <source>
        <dbReference type="ARBA" id="ARBA00022692"/>
    </source>
</evidence>
<dbReference type="InterPro" id="IPR050360">
    <property type="entry name" value="MFS_Sugar_Transporters"/>
</dbReference>
<keyword evidence="7 11" id="KW-0472">Membrane</keyword>
<keyword evidence="3 10" id="KW-0813">Transport</keyword>